<sequence length="49" mass="5504">MVREAVRHHNDGGTLSIIMTENIKRHSERQRRICTRGGESGKAIKAISC</sequence>
<dbReference type="STRING" id="592028.GCWU000321_01485"/>
<dbReference type="HOGENOM" id="CLU_3134977_0_0_9"/>
<reference evidence="1" key="1">
    <citation type="submission" date="2009-09" db="EMBL/GenBank/DDBJ databases">
        <authorList>
            <person name="Weinstock G."/>
            <person name="Sodergren E."/>
            <person name="Clifton S."/>
            <person name="Fulton L."/>
            <person name="Fulton B."/>
            <person name="Courtney L."/>
            <person name="Fronick C."/>
            <person name="Harrison M."/>
            <person name="Strong C."/>
            <person name="Farmer C."/>
            <person name="Delahaunty K."/>
            <person name="Markovic C."/>
            <person name="Hall O."/>
            <person name="Minx P."/>
            <person name="Tomlinson C."/>
            <person name="Mitreva M."/>
            <person name="Nelson J."/>
            <person name="Hou S."/>
            <person name="Wollam A."/>
            <person name="Pepin K.H."/>
            <person name="Johnson M."/>
            <person name="Bhonagiri V."/>
            <person name="Nash W.E."/>
            <person name="Warren W."/>
            <person name="Chinwalla A."/>
            <person name="Mardis E.R."/>
            <person name="Wilson R.K."/>
        </authorList>
    </citation>
    <scope>NUCLEOTIDE SEQUENCE [LARGE SCALE GENOMIC DNA]</scope>
    <source>
        <strain evidence="1">DSM 15470</strain>
    </source>
</reference>
<evidence type="ECO:0000313" key="2">
    <source>
        <dbReference type="Proteomes" id="UP000004736"/>
    </source>
</evidence>
<dbReference type="EMBL" id="ACIM02000001">
    <property type="protein sequence ID" value="EEW97491.1"/>
    <property type="molecule type" value="Genomic_DNA"/>
</dbReference>
<organism evidence="1 2">
    <name type="scientific">Dialister invisus DSM 15470</name>
    <dbReference type="NCBI Taxonomy" id="592028"/>
    <lineage>
        <taxon>Bacteria</taxon>
        <taxon>Bacillati</taxon>
        <taxon>Bacillota</taxon>
        <taxon>Negativicutes</taxon>
        <taxon>Veillonellales</taxon>
        <taxon>Veillonellaceae</taxon>
        <taxon>Dialister</taxon>
    </lineage>
</organism>
<protein>
    <submittedName>
        <fullName evidence="1">Uncharacterized protein</fullName>
    </submittedName>
</protein>
<accession>C9LPK5</accession>
<name>C9LPK5_9FIRM</name>
<evidence type="ECO:0000313" key="1">
    <source>
        <dbReference type="EMBL" id="EEW97491.1"/>
    </source>
</evidence>
<dbReference type="Proteomes" id="UP000004736">
    <property type="component" value="Unassembled WGS sequence"/>
</dbReference>
<keyword evidence="2" id="KW-1185">Reference proteome</keyword>
<dbReference type="AlphaFoldDB" id="C9LPK5"/>
<gene>
    <name evidence="1" type="ORF">GCWU000321_01485</name>
</gene>
<proteinExistence type="predicted"/>
<comment type="caution">
    <text evidence="1">The sequence shown here is derived from an EMBL/GenBank/DDBJ whole genome shotgun (WGS) entry which is preliminary data.</text>
</comment>